<dbReference type="GO" id="GO:0009229">
    <property type="term" value="P:thiamine diphosphate biosynthetic process"/>
    <property type="evidence" value="ECO:0007669"/>
    <property type="project" value="UniProtKB-UniRule"/>
</dbReference>
<keyword evidence="5 8" id="KW-0784">Thiamine biosynthesis</keyword>
<feature type="binding site" evidence="8">
    <location>
        <position position="167"/>
    </location>
    <ligand>
        <name>1-deoxy-D-xylulose 5-phosphate</name>
        <dbReference type="ChEBI" id="CHEBI:57792"/>
    </ligand>
</feature>
<dbReference type="EC" id="2.8.1.10" evidence="3 8"/>
<evidence type="ECO:0000313" key="11">
    <source>
        <dbReference type="Proteomes" id="UP000533476"/>
    </source>
</evidence>
<comment type="subcellular location">
    <subcellularLocation>
        <location evidence="8">Cytoplasm</location>
    </subcellularLocation>
</comment>
<dbReference type="InterPro" id="IPR013785">
    <property type="entry name" value="Aldolase_TIM"/>
</dbReference>
<dbReference type="Gene3D" id="3.20.20.70">
    <property type="entry name" value="Aldolase class I"/>
    <property type="match status" value="1"/>
</dbReference>
<accession>A0A7Y0L6M6</accession>
<feature type="domain" description="Thiazole synthase ThiG" evidence="9">
    <location>
        <begin position="15"/>
        <end position="258"/>
    </location>
</feature>
<keyword evidence="11" id="KW-1185">Reference proteome</keyword>
<evidence type="ECO:0000259" key="9">
    <source>
        <dbReference type="Pfam" id="PF05690"/>
    </source>
</evidence>
<feature type="binding site" evidence="8">
    <location>
        <begin position="215"/>
        <end position="216"/>
    </location>
    <ligand>
        <name>1-deoxy-D-xylulose 5-phosphate</name>
        <dbReference type="ChEBI" id="CHEBI:57792"/>
    </ligand>
</feature>
<comment type="catalytic activity">
    <reaction evidence="7 8">
        <text>[ThiS sulfur-carrier protein]-C-terminal-Gly-aminoethanethioate + 2-iminoacetate + 1-deoxy-D-xylulose 5-phosphate = [ThiS sulfur-carrier protein]-C-terminal Gly-Gly + 2-[(2R,5Z)-2-carboxy-4-methylthiazol-5(2H)-ylidene]ethyl phosphate + 2 H2O + H(+)</text>
        <dbReference type="Rhea" id="RHEA:26297"/>
        <dbReference type="Rhea" id="RHEA-COMP:12909"/>
        <dbReference type="Rhea" id="RHEA-COMP:19908"/>
        <dbReference type="ChEBI" id="CHEBI:15377"/>
        <dbReference type="ChEBI" id="CHEBI:15378"/>
        <dbReference type="ChEBI" id="CHEBI:57792"/>
        <dbReference type="ChEBI" id="CHEBI:62899"/>
        <dbReference type="ChEBI" id="CHEBI:77846"/>
        <dbReference type="ChEBI" id="CHEBI:90778"/>
        <dbReference type="ChEBI" id="CHEBI:232372"/>
        <dbReference type="EC" id="2.8.1.10"/>
    </reaction>
</comment>
<feature type="active site" description="Schiff-base intermediate with DXP" evidence="8">
    <location>
        <position position="106"/>
    </location>
</feature>
<evidence type="ECO:0000256" key="3">
    <source>
        <dbReference type="ARBA" id="ARBA00011960"/>
    </source>
</evidence>
<dbReference type="RefSeq" id="WP_169102270.1">
    <property type="nucleotide sequence ID" value="NZ_JABBVZ010000097.1"/>
</dbReference>
<proteinExistence type="inferred from homology"/>
<evidence type="ECO:0000313" key="10">
    <source>
        <dbReference type="EMBL" id="NMP24284.1"/>
    </source>
</evidence>
<dbReference type="GO" id="GO:1990107">
    <property type="term" value="F:thiazole synthase activity"/>
    <property type="evidence" value="ECO:0007669"/>
    <property type="project" value="UniProtKB-EC"/>
</dbReference>
<dbReference type="PANTHER" id="PTHR34266">
    <property type="entry name" value="THIAZOLE SYNTHASE"/>
    <property type="match status" value="1"/>
</dbReference>
<dbReference type="Proteomes" id="UP000533476">
    <property type="component" value="Unassembled WGS sequence"/>
</dbReference>
<feature type="binding site" evidence="8">
    <location>
        <begin position="193"/>
        <end position="194"/>
    </location>
    <ligand>
        <name>1-deoxy-D-xylulose 5-phosphate</name>
        <dbReference type="ChEBI" id="CHEBI:57792"/>
    </ligand>
</feature>
<comment type="subunit">
    <text evidence="8">Homotetramer. Forms heterodimers with either ThiH or ThiS.</text>
</comment>
<evidence type="ECO:0000256" key="1">
    <source>
        <dbReference type="ARBA" id="ARBA00002834"/>
    </source>
</evidence>
<evidence type="ECO:0000256" key="4">
    <source>
        <dbReference type="ARBA" id="ARBA00022679"/>
    </source>
</evidence>
<dbReference type="GO" id="GO:0005737">
    <property type="term" value="C:cytoplasm"/>
    <property type="evidence" value="ECO:0007669"/>
    <property type="project" value="UniProtKB-SubCell"/>
</dbReference>
<evidence type="ECO:0000256" key="2">
    <source>
        <dbReference type="ARBA" id="ARBA00004948"/>
    </source>
</evidence>
<evidence type="ECO:0000256" key="7">
    <source>
        <dbReference type="ARBA" id="ARBA00049897"/>
    </source>
</evidence>
<comment type="similarity">
    <text evidence="8">Belongs to the ThiG family.</text>
</comment>
<dbReference type="Pfam" id="PF05690">
    <property type="entry name" value="ThiG"/>
    <property type="match status" value="1"/>
</dbReference>
<dbReference type="CDD" id="cd04728">
    <property type="entry name" value="ThiG"/>
    <property type="match status" value="1"/>
</dbReference>
<gene>
    <name evidence="8" type="primary">thiG</name>
    <name evidence="10" type="ORF">HIJ39_18290</name>
</gene>
<comment type="caution">
    <text evidence="10">The sequence shown here is derived from an EMBL/GenBank/DDBJ whole genome shotgun (WGS) entry which is preliminary data.</text>
</comment>
<organism evidence="10 11">
    <name type="scientific">Sulfobacillus harzensis</name>
    <dbReference type="NCBI Taxonomy" id="2729629"/>
    <lineage>
        <taxon>Bacteria</taxon>
        <taxon>Bacillati</taxon>
        <taxon>Bacillota</taxon>
        <taxon>Clostridia</taxon>
        <taxon>Eubacteriales</taxon>
        <taxon>Clostridiales Family XVII. Incertae Sedis</taxon>
        <taxon>Sulfobacillus</taxon>
    </lineage>
</organism>
<sequence length="267" mass="28120">MDNRNHAKDLPPVRIGSRTFHSRLFVGTGKYETLDVMKQALEASGTELVTVALRRVNLNNPNEPTILDAIPQGCTILPNTAGCYSAEEAIQVAHLARAAGIGDLIKLEVIGDQNLLWPDPVGTLEATRQLVEEGFAVMVYTAPDPVLAAHLERAGAAAVMPLGSPIGSGQGVLDVRQIQRIRARISVPLVVDAGIGSPSDAALAMEAGADAVLVNTAIARAQDPVAMAAAMREAVWAGYWGRMAGRIPRVEDAQPSSPVEGMPRVGA</sequence>
<dbReference type="InterPro" id="IPR033983">
    <property type="entry name" value="Thiazole_synthase_ThiG"/>
</dbReference>
<keyword evidence="6 8" id="KW-0704">Schiff base</keyword>
<keyword evidence="4 8" id="KW-0808">Transferase</keyword>
<evidence type="ECO:0000256" key="5">
    <source>
        <dbReference type="ARBA" id="ARBA00022977"/>
    </source>
</evidence>
<dbReference type="EMBL" id="JABBVZ010000097">
    <property type="protein sequence ID" value="NMP24284.1"/>
    <property type="molecule type" value="Genomic_DNA"/>
</dbReference>
<protein>
    <recommendedName>
        <fullName evidence="3 8">Thiazole synthase</fullName>
        <ecNumber evidence="3 8">2.8.1.10</ecNumber>
    </recommendedName>
</protein>
<name>A0A7Y0L6M6_9FIRM</name>
<dbReference type="PANTHER" id="PTHR34266:SF2">
    <property type="entry name" value="THIAZOLE SYNTHASE"/>
    <property type="match status" value="1"/>
</dbReference>
<keyword evidence="8" id="KW-0963">Cytoplasm</keyword>
<dbReference type="SUPFAM" id="SSF110399">
    <property type="entry name" value="ThiG-like"/>
    <property type="match status" value="1"/>
</dbReference>
<evidence type="ECO:0000256" key="6">
    <source>
        <dbReference type="ARBA" id="ARBA00023270"/>
    </source>
</evidence>
<comment type="pathway">
    <text evidence="2 8">Cofactor biosynthesis; thiamine diphosphate biosynthesis.</text>
</comment>
<dbReference type="InterPro" id="IPR008867">
    <property type="entry name" value="ThiG"/>
</dbReference>
<comment type="function">
    <text evidence="1 8">Catalyzes the rearrangement of 1-deoxy-D-xylulose 5-phosphate (DXP) to produce the thiazole phosphate moiety of thiamine. Sulfur is provided by the thiocarboxylate moiety of the carrier protein ThiS. In vitro, sulfur can be provided by H(2)S.</text>
</comment>
<dbReference type="AlphaFoldDB" id="A0A7Y0L6M6"/>
<dbReference type="UniPathway" id="UPA00060"/>
<dbReference type="HAMAP" id="MF_00443">
    <property type="entry name" value="ThiG"/>
    <property type="match status" value="1"/>
</dbReference>
<evidence type="ECO:0000256" key="8">
    <source>
        <dbReference type="HAMAP-Rule" id="MF_00443"/>
    </source>
</evidence>
<reference evidence="10 11" key="1">
    <citation type="submission" date="2020-04" db="EMBL/GenBank/DDBJ databases">
        <authorList>
            <person name="Zhang R."/>
            <person name="Schippers A."/>
        </authorList>
    </citation>
    <scope>NUCLEOTIDE SEQUENCE [LARGE SCALE GENOMIC DNA]</scope>
    <source>
        <strain evidence="10 11">DSM 109850</strain>
    </source>
</reference>